<feature type="signal peptide" evidence="3">
    <location>
        <begin position="1"/>
        <end position="21"/>
    </location>
</feature>
<feature type="domain" description="MurNAc-LAA" evidence="5">
    <location>
        <begin position="488"/>
        <end position="600"/>
    </location>
</feature>
<dbReference type="AlphaFoldDB" id="A0A8J7L0E8"/>
<protein>
    <submittedName>
        <fullName evidence="6">N-acetylmuramoyl-L-alanine amidase</fullName>
    </submittedName>
</protein>
<dbReference type="InterPro" id="IPR050695">
    <property type="entry name" value="N-acetylmuramoyl_amidase_3"/>
</dbReference>
<dbReference type="GO" id="GO:0009253">
    <property type="term" value="P:peptidoglycan catabolic process"/>
    <property type="evidence" value="ECO:0007669"/>
    <property type="project" value="InterPro"/>
</dbReference>
<dbReference type="GO" id="GO:0071555">
    <property type="term" value="P:cell wall organization"/>
    <property type="evidence" value="ECO:0007669"/>
    <property type="project" value="UniProtKB-KW"/>
</dbReference>
<evidence type="ECO:0000256" key="3">
    <source>
        <dbReference type="SAM" id="SignalP"/>
    </source>
</evidence>
<keyword evidence="7" id="KW-1185">Reference proteome</keyword>
<dbReference type="Proteomes" id="UP000599391">
    <property type="component" value="Unassembled WGS sequence"/>
</dbReference>
<dbReference type="InterPro" id="IPR003646">
    <property type="entry name" value="SH3-like_bac-type"/>
</dbReference>
<dbReference type="InterPro" id="IPR002508">
    <property type="entry name" value="MurNAc-LAA_cat"/>
</dbReference>
<dbReference type="Gene3D" id="3.40.630.40">
    <property type="entry name" value="Zn-dependent exopeptidases"/>
    <property type="match status" value="1"/>
</dbReference>
<accession>A0A8J7L0E8</accession>
<dbReference type="Pfam" id="PF01520">
    <property type="entry name" value="Amidase_3"/>
    <property type="match status" value="1"/>
</dbReference>
<evidence type="ECO:0000259" key="5">
    <source>
        <dbReference type="SMART" id="SM00646"/>
    </source>
</evidence>
<dbReference type="PANTHER" id="PTHR30404:SF0">
    <property type="entry name" value="N-ACETYLMURAMOYL-L-ALANINE AMIDASE AMIC"/>
    <property type="match status" value="1"/>
</dbReference>
<keyword evidence="3" id="KW-0732">Signal</keyword>
<evidence type="ECO:0000259" key="4">
    <source>
        <dbReference type="SMART" id="SM00287"/>
    </source>
</evidence>
<sequence length="607" mass="66170">MKKLLGLVISGYIVTSSVALAESSLVVVFPQTNHQTTAEKIFFLGSAPPNDQVFINGKPINRSQAGYFSPSLPLRLGENLFTVRHQNQELQIKVIRLSTQPELPQGLAFAKGSLTPAADIARLPGELICFKAIAPPNASVSVNLANQTVALLPQPQQAQLPSNLAALTGRNRPTAQSTVGKYEGCTTVQQLVSQTLIYGNNITSGAVVPDASKEVDLGKPQFRLTLNGKTITQPGAGKIQILSPAQLPVAEVVADAGVARTGPSTDYSRLTPLPQGTRAAVTGKEGEWFRLDYGAWINSKETRILPGAVPPRTIIRSVGYRQLPRATEIVFPLQVPVPVSVQQSDQNFTLTLYNTTAQTDTIRLDDDPLISRLDWQQVAPEQVQYTFNLKKAQQWGYKLRYDGTTLVLALRHPPTIGRKNQKPLSGIKIVLDPGHGGKESGAAGPTGYLEKDVNLAVSKLLRDNLVQLGATVVMTRDTDKDLSLPERQAIIDQEEPAIALSIHYNSLPDDGDAENTKGVGTFWYHPQAHNLAIFMQNYLVKKLGRPSYGVFWNNLALTRPQAAPSVLLELGFMSNPNEFEWVTNSQEQKKLAKAIAQGITEWFGSVR</sequence>
<gene>
    <name evidence="6" type="ORF">I8751_06405</name>
</gene>
<comment type="caution">
    <text evidence="6">The sequence shown here is derived from an EMBL/GenBank/DDBJ whole genome shotgun (WGS) entry which is preliminary data.</text>
</comment>
<dbReference type="RefSeq" id="WP_214438330.1">
    <property type="nucleotide sequence ID" value="NZ_JAECZB010000009.1"/>
</dbReference>
<evidence type="ECO:0000313" key="6">
    <source>
        <dbReference type="EMBL" id="MBH8552011.1"/>
    </source>
</evidence>
<feature type="domain" description="SH3b" evidence="4">
    <location>
        <begin position="247"/>
        <end position="306"/>
    </location>
</feature>
<dbReference type="InterPro" id="IPR013783">
    <property type="entry name" value="Ig-like_fold"/>
</dbReference>
<evidence type="ECO:0000256" key="1">
    <source>
        <dbReference type="ARBA" id="ARBA00022801"/>
    </source>
</evidence>
<proteinExistence type="predicted"/>
<dbReference type="Gene3D" id="2.30.30.40">
    <property type="entry name" value="SH3 Domains"/>
    <property type="match status" value="1"/>
</dbReference>
<dbReference type="GO" id="GO:0008745">
    <property type="term" value="F:N-acetylmuramoyl-L-alanine amidase activity"/>
    <property type="evidence" value="ECO:0007669"/>
    <property type="project" value="InterPro"/>
</dbReference>
<dbReference type="SMART" id="SM00287">
    <property type="entry name" value="SH3b"/>
    <property type="match status" value="1"/>
</dbReference>
<dbReference type="CDD" id="cd02696">
    <property type="entry name" value="MurNAc-LAA"/>
    <property type="match status" value="1"/>
</dbReference>
<dbReference type="EMBL" id="JAECZB010000009">
    <property type="protein sequence ID" value="MBH8552011.1"/>
    <property type="molecule type" value="Genomic_DNA"/>
</dbReference>
<dbReference type="SUPFAM" id="SSF53187">
    <property type="entry name" value="Zn-dependent exopeptidases"/>
    <property type="match status" value="1"/>
</dbReference>
<dbReference type="SMART" id="SM00646">
    <property type="entry name" value="Ami_3"/>
    <property type="match status" value="1"/>
</dbReference>
<evidence type="ECO:0000256" key="2">
    <source>
        <dbReference type="ARBA" id="ARBA00023316"/>
    </source>
</evidence>
<organism evidence="6 7">
    <name type="scientific">Atlanticothrix silvestris CENA357</name>
    <dbReference type="NCBI Taxonomy" id="1725252"/>
    <lineage>
        <taxon>Bacteria</taxon>
        <taxon>Bacillati</taxon>
        <taxon>Cyanobacteriota</taxon>
        <taxon>Cyanophyceae</taxon>
        <taxon>Nostocales</taxon>
        <taxon>Nodulariaceae</taxon>
        <taxon>Atlanticothrix</taxon>
        <taxon>Atlanticothrix silvestris</taxon>
    </lineage>
</organism>
<dbReference type="Gene3D" id="2.60.40.10">
    <property type="entry name" value="Immunoglobulins"/>
    <property type="match status" value="1"/>
</dbReference>
<dbReference type="GO" id="GO:0030288">
    <property type="term" value="C:outer membrane-bounded periplasmic space"/>
    <property type="evidence" value="ECO:0007669"/>
    <property type="project" value="TreeGrafter"/>
</dbReference>
<keyword evidence="2" id="KW-0961">Cell wall biogenesis/degradation</keyword>
<keyword evidence="1" id="KW-0378">Hydrolase</keyword>
<feature type="chain" id="PRO_5035329668" evidence="3">
    <location>
        <begin position="22"/>
        <end position="607"/>
    </location>
</feature>
<reference evidence="6 7" key="1">
    <citation type="journal article" date="2021" name="Int. J. Syst. Evol. Microbiol.">
        <title>Amazonocrinis nigriterrae gen. nov., sp. nov., Atlanticothrix silvestris gen. nov., sp. nov. and Dendronalium phyllosphericum gen. nov., sp. nov., nostocacean cyanobacteria from Brazilian environments.</title>
        <authorList>
            <person name="Alvarenga D.O."/>
            <person name="Andreote A.P.D."/>
            <person name="Branco L.H.Z."/>
            <person name="Delbaje E."/>
            <person name="Cruz R.B."/>
            <person name="Varani A.M."/>
            <person name="Fiore M.F."/>
        </authorList>
    </citation>
    <scope>NUCLEOTIDE SEQUENCE [LARGE SCALE GENOMIC DNA]</scope>
    <source>
        <strain evidence="6 7">CENA357</strain>
    </source>
</reference>
<dbReference type="PANTHER" id="PTHR30404">
    <property type="entry name" value="N-ACETYLMURAMOYL-L-ALANINE AMIDASE"/>
    <property type="match status" value="1"/>
</dbReference>
<evidence type="ECO:0000313" key="7">
    <source>
        <dbReference type="Proteomes" id="UP000599391"/>
    </source>
</evidence>
<name>A0A8J7L0E8_9CYAN</name>